<sequence length="126" mass="14543">MLFSPLFRYLFLPFSLLLQSHHYLPFYFRPHIFFKIVPPASSHARMRLLAVRAVRFVPLKVYEFKASLFISPLLFIRPHPSSSPLPPLFTCSIPLSIIDLHTLTFFSVRSLALLAQFVCFVTLSMG</sequence>
<reference evidence="2" key="1">
    <citation type="journal article" date="2014" name="Proc. Natl. Acad. Sci. U.S.A.">
        <title>Extensive sampling of basidiomycete genomes demonstrates inadequacy of the white-rot/brown-rot paradigm for wood decay fungi.</title>
        <authorList>
            <person name="Riley R."/>
            <person name="Salamov A.A."/>
            <person name="Brown D.W."/>
            <person name="Nagy L.G."/>
            <person name="Floudas D."/>
            <person name="Held B.W."/>
            <person name="Levasseur A."/>
            <person name="Lombard V."/>
            <person name="Morin E."/>
            <person name="Otillar R."/>
            <person name="Lindquist E.A."/>
            <person name="Sun H."/>
            <person name="LaButti K.M."/>
            <person name="Schmutz J."/>
            <person name="Jabbour D."/>
            <person name="Luo H."/>
            <person name="Baker S.E."/>
            <person name="Pisabarro A.G."/>
            <person name="Walton J.D."/>
            <person name="Blanchette R.A."/>
            <person name="Henrissat B."/>
            <person name="Martin F."/>
            <person name="Cullen D."/>
            <person name="Hibbett D.S."/>
            <person name="Grigoriev I.V."/>
        </authorList>
    </citation>
    <scope>NUCLEOTIDE SEQUENCE [LARGE SCALE GENOMIC DNA]</scope>
    <source>
        <strain evidence="2">FD-172 SS1</strain>
    </source>
</reference>
<dbReference type="Proteomes" id="UP000027195">
    <property type="component" value="Unassembled WGS sequence"/>
</dbReference>
<gene>
    <name evidence="1" type="ORF">BOTBODRAFT_206383</name>
</gene>
<protein>
    <submittedName>
        <fullName evidence="1">Uncharacterized protein</fullName>
    </submittedName>
</protein>
<dbReference type="EMBL" id="KL198016">
    <property type="protein sequence ID" value="KDQ21548.1"/>
    <property type="molecule type" value="Genomic_DNA"/>
</dbReference>
<evidence type="ECO:0000313" key="2">
    <source>
        <dbReference type="Proteomes" id="UP000027195"/>
    </source>
</evidence>
<proteinExistence type="predicted"/>
<dbReference type="AlphaFoldDB" id="A0A067N0L5"/>
<evidence type="ECO:0000313" key="1">
    <source>
        <dbReference type="EMBL" id="KDQ21548.1"/>
    </source>
</evidence>
<organism evidence="1 2">
    <name type="scientific">Botryobasidium botryosum (strain FD-172 SS1)</name>
    <dbReference type="NCBI Taxonomy" id="930990"/>
    <lineage>
        <taxon>Eukaryota</taxon>
        <taxon>Fungi</taxon>
        <taxon>Dikarya</taxon>
        <taxon>Basidiomycota</taxon>
        <taxon>Agaricomycotina</taxon>
        <taxon>Agaricomycetes</taxon>
        <taxon>Cantharellales</taxon>
        <taxon>Botryobasidiaceae</taxon>
        <taxon>Botryobasidium</taxon>
    </lineage>
</organism>
<accession>A0A067N0L5</accession>
<dbReference type="HOGENOM" id="CLU_1981286_0_0_1"/>
<name>A0A067N0L5_BOTB1</name>
<keyword evidence="2" id="KW-1185">Reference proteome</keyword>
<dbReference type="InParanoid" id="A0A067N0L5"/>